<dbReference type="InterPro" id="IPR011990">
    <property type="entry name" value="TPR-like_helical_dom_sf"/>
</dbReference>
<evidence type="ECO:0000313" key="2">
    <source>
        <dbReference type="Proteomes" id="UP000250223"/>
    </source>
</evidence>
<gene>
    <name evidence="1" type="ORF">NCTC13028_00174</name>
</gene>
<organism evidence="1 2">
    <name type="scientific">Clostridium cochlearium</name>
    <dbReference type="NCBI Taxonomy" id="1494"/>
    <lineage>
        <taxon>Bacteria</taxon>
        <taxon>Bacillati</taxon>
        <taxon>Bacillota</taxon>
        <taxon>Clostridia</taxon>
        <taxon>Eubacteriales</taxon>
        <taxon>Clostridiaceae</taxon>
        <taxon>Clostridium</taxon>
    </lineage>
</organism>
<sequence length="371" mass="43197">MNILFCNIAWMKYYNGVTKEDKPINGGSYVDENGYAYECFNFRDYNGKCYGFVEMKGDMALELHYKDVKKHQSFIKDVLVIWVATNDKNETRIVGWYKNATVYRQEQCIQSFVDKEWDLFYRIEALAKDCYLVPEEQRTFPIQRAAQTGKGTGMGRSSIWYGDSEFAKTKLIPKIIEYIDNYNGKLANVVFTDEMLSKVIENKKISNDFEKLLDEGIKHFNEEDYKLALKFFNTARLIEETPDVLFCIADTLLALNCFDKSIPIFQKVINIEGDNTDTIQGLILCYDGIANREKTIEYCSRIVSLLESDDSEEAMEDKFYYSCTIFDIYVFLGDEKNARAIINEIQKYVNDDEAKIVVENMKNIIKENFEL</sequence>
<evidence type="ECO:0000313" key="1">
    <source>
        <dbReference type="EMBL" id="SQB33134.1"/>
    </source>
</evidence>
<dbReference type="RefSeq" id="WP_096635625.1">
    <property type="nucleotide sequence ID" value="NZ_JAHLNT010000008.1"/>
</dbReference>
<name>A0A2X2VXK5_CLOCO</name>
<dbReference type="SUPFAM" id="SSF48452">
    <property type="entry name" value="TPR-like"/>
    <property type="match status" value="1"/>
</dbReference>
<dbReference type="EMBL" id="UAWC01000001">
    <property type="protein sequence ID" value="SQB33134.1"/>
    <property type="molecule type" value="Genomic_DNA"/>
</dbReference>
<accession>A0A2X2VXK5</accession>
<dbReference type="Proteomes" id="UP000250223">
    <property type="component" value="Unassembled WGS sequence"/>
</dbReference>
<dbReference type="Gene3D" id="1.25.40.10">
    <property type="entry name" value="Tetratricopeptide repeat domain"/>
    <property type="match status" value="1"/>
</dbReference>
<evidence type="ECO:0008006" key="3">
    <source>
        <dbReference type="Google" id="ProtNLM"/>
    </source>
</evidence>
<proteinExistence type="predicted"/>
<reference evidence="1 2" key="1">
    <citation type="submission" date="2018-06" db="EMBL/GenBank/DDBJ databases">
        <authorList>
            <consortium name="Pathogen Informatics"/>
            <person name="Doyle S."/>
        </authorList>
    </citation>
    <scope>NUCLEOTIDE SEQUENCE [LARGE SCALE GENOMIC DNA]</scope>
    <source>
        <strain evidence="1 2">NCTC13028</strain>
    </source>
</reference>
<protein>
    <recommendedName>
        <fullName evidence="3">Tetratricopeptide repeat protein</fullName>
    </recommendedName>
</protein>
<dbReference type="AlphaFoldDB" id="A0A2X2VXK5"/>